<dbReference type="InterPro" id="IPR041854">
    <property type="entry name" value="BFD-like_2Fe2S-bd_dom_sf"/>
</dbReference>
<dbReference type="PRINTS" id="PR00368">
    <property type="entry name" value="FADPNR"/>
</dbReference>
<evidence type="ECO:0000313" key="4">
    <source>
        <dbReference type="Proteomes" id="UP000241421"/>
    </source>
</evidence>
<dbReference type="RefSeq" id="WP_106759330.1">
    <property type="nucleotide sequence ID" value="NZ_PXWF02000281.1"/>
</dbReference>
<dbReference type="SUPFAM" id="SSF51905">
    <property type="entry name" value="FAD/NAD(P)-binding domain"/>
    <property type="match status" value="1"/>
</dbReference>
<gene>
    <name evidence="3" type="ORF">C7C56_021120</name>
</gene>
<dbReference type="InterPro" id="IPR036188">
    <property type="entry name" value="FAD/NAD-bd_sf"/>
</dbReference>
<dbReference type="PANTHER" id="PTHR42949">
    <property type="entry name" value="ANAEROBIC GLYCEROL-3-PHOSPHATE DEHYDROGENASE SUBUNIT B"/>
    <property type="match status" value="1"/>
</dbReference>
<evidence type="ECO:0000313" key="3">
    <source>
        <dbReference type="EMBL" id="PWF43400.1"/>
    </source>
</evidence>
<dbReference type="Gene3D" id="1.10.10.1100">
    <property type="entry name" value="BFD-like [2Fe-2S]-binding domain"/>
    <property type="match status" value="1"/>
</dbReference>
<dbReference type="EMBL" id="PXWF02000281">
    <property type="protein sequence ID" value="PWF43400.1"/>
    <property type="molecule type" value="Genomic_DNA"/>
</dbReference>
<organism evidence="3 4">
    <name type="scientific">Massilia glaciei</name>
    <dbReference type="NCBI Taxonomy" id="1524097"/>
    <lineage>
        <taxon>Bacteria</taxon>
        <taxon>Pseudomonadati</taxon>
        <taxon>Pseudomonadota</taxon>
        <taxon>Betaproteobacteria</taxon>
        <taxon>Burkholderiales</taxon>
        <taxon>Oxalobacteraceae</taxon>
        <taxon>Telluria group</taxon>
        <taxon>Massilia</taxon>
    </lineage>
</organism>
<dbReference type="PIRSF" id="PIRSF037495">
    <property type="entry name" value="Opine_OX_OoxA/HcnB"/>
    <property type="match status" value="1"/>
</dbReference>
<dbReference type="Proteomes" id="UP000241421">
    <property type="component" value="Unassembled WGS sequence"/>
</dbReference>
<dbReference type="Pfam" id="PF07992">
    <property type="entry name" value="Pyr_redox_2"/>
    <property type="match status" value="1"/>
</dbReference>
<comment type="caution">
    <text evidence="3">The sequence shown here is derived from an EMBL/GenBank/DDBJ whole genome shotgun (WGS) entry which is preliminary data.</text>
</comment>
<sequence>MNILILGAGPAGLMAAKAALGNGANVTLVEENHGVGGQIWRGESKLIDHPKLAFIGGARVVSRKGERSLLLETAGGGRTLAWERLIVCAGARELLLPFPGWTLPGVTGAGGLQALVKGGMPVAGRRVVVAGSGPLLLAVAASVQAAGAKVAAIVEHRGTRELARFAGALALRHGAKLGQAATLAWRLRGVPYLRGATLVGATGDTRLRSVTLRRGTGDVSIDCDFLAAGFGLVPNTELGALLGCAIDGGRRIVVDGNQRTSVDDVWAAGECTGIGGVDKSMAEGRIAGLCASGAAPGATETGARSRAHDFGELLARSFAPTNALRAMCQPTTIVCRCEDVTAARLTQHADWRNAKLQTRAGMGPCQGRVCGSACEFLYGWQAPAAQCPIFPASAATLAGAAPYADISANGSSMLSAGSVNHFGPDSVM</sequence>
<dbReference type="PRINTS" id="PR00411">
    <property type="entry name" value="PNDRDTASEI"/>
</dbReference>
<dbReference type="InterPro" id="IPR051691">
    <property type="entry name" value="Metab_Enz_Cyan_OpOx_G3PDH"/>
</dbReference>
<protein>
    <submittedName>
        <fullName evidence="3">FAD-dependent oxidoreductase</fullName>
    </submittedName>
</protein>
<dbReference type="AlphaFoldDB" id="A0A2U2HFV2"/>
<dbReference type="InterPro" id="IPR023753">
    <property type="entry name" value="FAD/NAD-binding_dom"/>
</dbReference>
<proteinExistence type="predicted"/>
<name>A0A2U2HFV2_9BURK</name>
<feature type="domain" description="FAD/NAD(P)-binding" evidence="2">
    <location>
        <begin position="2"/>
        <end position="283"/>
    </location>
</feature>
<evidence type="ECO:0000256" key="1">
    <source>
        <dbReference type="ARBA" id="ARBA00023002"/>
    </source>
</evidence>
<dbReference type="PANTHER" id="PTHR42949:SF3">
    <property type="entry name" value="ANAEROBIC GLYCEROL-3-PHOSPHATE DEHYDROGENASE SUBUNIT B"/>
    <property type="match status" value="1"/>
</dbReference>
<dbReference type="OrthoDB" id="9801699at2"/>
<evidence type="ECO:0000259" key="2">
    <source>
        <dbReference type="Pfam" id="PF07992"/>
    </source>
</evidence>
<dbReference type="GO" id="GO:0016491">
    <property type="term" value="F:oxidoreductase activity"/>
    <property type="evidence" value="ECO:0007669"/>
    <property type="project" value="UniProtKB-KW"/>
</dbReference>
<dbReference type="InterPro" id="IPR017224">
    <property type="entry name" value="Opine_Oxase_asu/HCN_bsu"/>
</dbReference>
<accession>A0A2U2HFV2</accession>
<keyword evidence="1" id="KW-0560">Oxidoreductase</keyword>
<dbReference type="Gene3D" id="3.50.50.60">
    <property type="entry name" value="FAD/NAD(P)-binding domain"/>
    <property type="match status" value="3"/>
</dbReference>
<keyword evidence="4" id="KW-1185">Reference proteome</keyword>
<reference evidence="3 4" key="1">
    <citation type="submission" date="2018-04" db="EMBL/GenBank/DDBJ databases">
        <title>Massilia violaceinigra sp. nov., a novel purple-pigmented bacterium isolated from Tianshan glacier, Xinjiang, China.</title>
        <authorList>
            <person name="Wang H."/>
        </authorList>
    </citation>
    <scope>NUCLEOTIDE SEQUENCE [LARGE SCALE GENOMIC DNA]</scope>
    <source>
        <strain evidence="3 4">B448-2</strain>
    </source>
</reference>